<evidence type="ECO:0000256" key="1">
    <source>
        <dbReference type="ARBA" id="ARBA00022741"/>
    </source>
</evidence>
<comment type="caution">
    <text evidence="3">Lacks conserved residue(s) required for the propagation of feature annotation.</text>
</comment>
<evidence type="ECO:0000259" key="4">
    <source>
        <dbReference type="PROSITE" id="PS50067"/>
    </source>
</evidence>
<sequence>MVEGFVCSSDHRGYVLFLVGSQDKLVLRGGQTMSFYKNNFIVGVLPLGSEDEECCVEMISSTTIQLHAPDGLKANRNGEYKETQYSFKKVFGINTTQLELFEDVAKPLVEDLIHCKNGKSLDMCNVYFEDLPKDYC</sequence>
<keyword evidence="2" id="KW-0067">ATP-binding</keyword>
<dbReference type="GO" id="GO:0008017">
    <property type="term" value="F:microtubule binding"/>
    <property type="evidence" value="ECO:0007669"/>
    <property type="project" value="InterPro"/>
</dbReference>
<dbReference type="Ensembl" id="ENSOABT00000073981.1">
    <property type="protein sequence ID" value="ENSOABP00000068134.1"/>
    <property type="gene ID" value="ENSOABG00000026414.1"/>
</dbReference>
<accession>A0AAZ1XKI2</accession>
<dbReference type="InterPro" id="IPR036961">
    <property type="entry name" value="Kinesin_motor_dom_sf"/>
</dbReference>
<keyword evidence="6" id="KW-1185">Reference proteome</keyword>
<reference evidence="5" key="2">
    <citation type="submission" date="2025-08" db="UniProtKB">
        <authorList>
            <consortium name="Ensembl"/>
        </authorList>
    </citation>
    <scope>IDENTIFICATION</scope>
</reference>
<comment type="similarity">
    <text evidence="3">Belongs to the TRAFAC class myosin-kinesin ATPase superfamily. Kinesin family.</text>
</comment>
<dbReference type="SUPFAM" id="SSF52540">
    <property type="entry name" value="P-loop containing nucleoside triphosphate hydrolases"/>
    <property type="match status" value="1"/>
</dbReference>
<reference evidence="5" key="3">
    <citation type="submission" date="2025-09" db="UniProtKB">
        <authorList>
            <consortium name="Ensembl"/>
        </authorList>
    </citation>
    <scope>IDENTIFICATION</scope>
</reference>
<dbReference type="GO" id="GO:0007018">
    <property type="term" value="P:microtubule-based movement"/>
    <property type="evidence" value="ECO:0007669"/>
    <property type="project" value="InterPro"/>
</dbReference>
<reference evidence="6" key="1">
    <citation type="submission" date="2020-03" db="EMBL/GenBank/DDBJ databases">
        <title>Evolution of repeat sequences and sex chromosomes of tilapia species revealed by chromosome-level genomes.</title>
        <authorList>
            <person name="Xu L."/>
            <person name="Tao W."/>
            <person name="Wang D."/>
            <person name="Zhou Q."/>
        </authorList>
    </citation>
    <scope>NUCLEOTIDE SEQUENCE [LARGE SCALE GENOMIC DNA]</scope>
    <source>
        <strain evidence="6">Israel</strain>
    </source>
</reference>
<organism evidence="5 6">
    <name type="scientific">Oreochromis aureus</name>
    <name type="common">Israeli tilapia</name>
    <name type="synonym">Chromis aureus</name>
    <dbReference type="NCBI Taxonomy" id="47969"/>
    <lineage>
        <taxon>Eukaryota</taxon>
        <taxon>Metazoa</taxon>
        <taxon>Chordata</taxon>
        <taxon>Craniata</taxon>
        <taxon>Vertebrata</taxon>
        <taxon>Euteleostomi</taxon>
        <taxon>Actinopterygii</taxon>
        <taxon>Neopterygii</taxon>
        <taxon>Teleostei</taxon>
        <taxon>Neoteleostei</taxon>
        <taxon>Acanthomorphata</taxon>
        <taxon>Ovalentaria</taxon>
        <taxon>Cichlomorphae</taxon>
        <taxon>Cichliformes</taxon>
        <taxon>Cichlidae</taxon>
        <taxon>African cichlids</taxon>
        <taxon>Pseudocrenilabrinae</taxon>
        <taxon>Oreochromini</taxon>
        <taxon>Oreochromis</taxon>
    </lineage>
</organism>
<feature type="domain" description="Kinesin motor" evidence="4">
    <location>
        <begin position="37"/>
        <end position="136"/>
    </location>
</feature>
<dbReference type="GO" id="GO:0005524">
    <property type="term" value="F:ATP binding"/>
    <property type="evidence" value="ECO:0007669"/>
    <property type="project" value="UniProtKB-KW"/>
</dbReference>
<dbReference type="InterPro" id="IPR001752">
    <property type="entry name" value="Kinesin_motor_dom"/>
</dbReference>
<protein>
    <recommendedName>
        <fullName evidence="4">Kinesin motor domain-containing protein</fullName>
    </recommendedName>
</protein>
<dbReference type="Gene3D" id="3.40.850.10">
    <property type="entry name" value="Kinesin motor domain"/>
    <property type="match status" value="1"/>
</dbReference>
<dbReference type="AlphaFoldDB" id="A0AAZ1XKI2"/>
<proteinExistence type="inferred from homology"/>
<dbReference type="InterPro" id="IPR027417">
    <property type="entry name" value="P-loop_NTPase"/>
</dbReference>
<name>A0AAZ1XKI2_OREAU</name>
<evidence type="ECO:0000256" key="2">
    <source>
        <dbReference type="ARBA" id="ARBA00022840"/>
    </source>
</evidence>
<evidence type="ECO:0000313" key="5">
    <source>
        <dbReference type="Ensembl" id="ENSOABP00000068134.1"/>
    </source>
</evidence>
<keyword evidence="1" id="KW-0547">Nucleotide-binding</keyword>
<evidence type="ECO:0000313" key="6">
    <source>
        <dbReference type="Proteomes" id="UP000472276"/>
    </source>
</evidence>
<dbReference type="Proteomes" id="UP000472276">
    <property type="component" value="Unassembled WGS sequence"/>
</dbReference>
<dbReference type="GO" id="GO:0003777">
    <property type="term" value="F:microtubule motor activity"/>
    <property type="evidence" value="ECO:0007669"/>
    <property type="project" value="InterPro"/>
</dbReference>
<evidence type="ECO:0000256" key="3">
    <source>
        <dbReference type="PROSITE-ProRule" id="PRU00283"/>
    </source>
</evidence>
<dbReference type="PROSITE" id="PS50067">
    <property type="entry name" value="KINESIN_MOTOR_2"/>
    <property type="match status" value="1"/>
</dbReference>